<dbReference type="OMA" id="REYITIM"/>
<dbReference type="EMBL" id="UYWW01012230">
    <property type="protein sequence ID" value="VDM19864.1"/>
    <property type="molecule type" value="Genomic_DNA"/>
</dbReference>
<dbReference type="PROSITE" id="PS50011">
    <property type="entry name" value="PROTEIN_KINASE_DOM"/>
    <property type="match status" value="1"/>
</dbReference>
<protein>
    <submittedName>
        <fullName evidence="6 7">Protein kinase domain-containing protein</fullName>
    </submittedName>
</protein>
<feature type="domain" description="Protein kinase" evidence="2">
    <location>
        <begin position="27"/>
        <end position="316"/>
    </location>
</feature>
<keyword evidence="1" id="KW-0067">ATP-binding</keyword>
<dbReference type="OrthoDB" id="5979581at2759"/>
<evidence type="ECO:0000313" key="6">
    <source>
        <dbReference type="WBParaSite" id="maker-PairedContig_2152-snap-gene-0.14-mRNA-1"/>
    </source>
</evidence>
<reference evidence="3 5" key="4">
    <citation type="submission" date="2018-11" db="EMBL/GenBank/DDBJ databases">
        <authorList>
            <consortium name="Pathogen Informatics"/>
        </authorList>
    </citation>
    <scope>NUCLEOTIDE SEQUENCE [LARGE SCALE GENOMIC DNA]</scope>
</reference>
<evidence type="ECO:0000313" key="5">
    <source>
        <dbReference type="Proteomes" id="UP000270924"/>
    </source>
</evidence>
<dbReference type="Proteomes" id="UP000270924">
    <property type="component" value="Unassembled WGS sequence"/>
</dbReference>
<proteinExistence type="predicted"/>
<dbReference type="InterPro" id="IPR017441">
    <property type="entry name" value="Protein_kinase_ATP_BS"/>
</dbReference>
<keyword evidence="5" id="KW-1185">Reference proteome</keyword>
<keyword evidence="1" id="KW-0547">Nucleotide-binding</keyword>
<gene>
    <name evidence="3" type="ORF">WBA_LOCUS10865</name>
</gene>
<dbReference type="Gene3D" id="1.10.510.10">
    <property type="entry name" value="Transferase(Phosphotransferase) domain 1"/>
    <property type="match status" value="1"/>
</dbReference>
<dbReference type="WBParaSite" id="mrna-Wban_02772">
    <property type="protein sequence ID" value="mrna-Wban_02772"/>
    <property type="gene ID" value="Wban_02772"/>
</dbReference>
<dbReference type="PROSITE" id="PS00107">
    <property type="entry name" value="PROTEIN_KINASE_ATP"/>
    <property type="match status" value="1"/>
</dbReference>
<evidence type="ECO:0000259" key="2">
    <source>
        <dbReference type="PROSITE" id="PS50011"/>
    </source>
</evidence>
<name>A0A183XE43_WUCBA</name>
<organism evidence="6">
    <name type="scientific">Wuchereria bancrofti</name>
    <dbReference type="NCBI Taxonomy" id="6293"/>
    <lineage>
        <taxon>Eukaryota</taxon>
        <taxon>Metazoa</taxon>
        <taxon>Ecdysozoa</taxon>
        <taxon>Nematoda</taxon>
        <taxon>Chromadorea</taxon>
        <taxon>Rhabditida</taxon>
        <taxon>Spirurina</taxon>
        <taxon>Spiruromorpha</taxon>
        <taxon>Filarioidea</taxon>
        <taxon>Onchocercidae</taxon>
        <taxon>Wuchereria</taxon>
    </lineage>
</organism>
<dbReference type="GO" id="GO:0004672">
    <property type="term" value="F:protein kinase activity"/>
    <property type="evidence" value="ECO:0007669"/>
    <property type="project" value="InterPro"/>
</dbReference>
<reference evidence="6" key="3">
    <citation type="submission" date="2016-11" db="UniProtKB">
        <authorList>
            <consortium name="WormBaseParasite"/>
        </authorList>
    </citation>
    <scope>IDENTIFICATION</scope>
    <source>
        <strain evidence="6 7">pt0022</strain>
    </source>
</reference>
<dbReference type="STRING" id="6293.A0A183XE43"/>
<dbReference type="InterPro" id="IPR050235">
    <property type="entry name" value="CK1_Ser-Thr_kinase"/>
</dbReference>
<sequence length="316" mass="36261">MVEVNPNPEEDAMKIIYLHPGDVLGDWTVLDKIGEGGFGAVYLVKDSKGNEYAMKTESVNATAKVLKAEYYVLTELKKAKATHFCDILDSGLVGENKYVVMTLVGQSLTELRKHDPTQKIQKFTMGCALSVGMKCLEAIEELHNIGYLHRDIKPGNFAIGRKNLRQIYLLDFGMCRKYLNNQSYVRNPRRSAGFRGTLRYASISSHISREQCRKDDLEIGYLPWKSMQDKDEVGRCKQLCRNDEYIKELFGGCPREYIAIMRLIDSIRYYSKPEYNKITNLLRDALRNNDMSEYPYDWEKYLEPSKNIKGTGITAL</sequence>
<evidence type="ECO:0000313" key="7">
    <source>
        <dbReference type="WBParaSite" id="mrna-Wban_02772"/>
    </source>
</evidence>
<evidence type="ECO:0000313" key="3">
    <source>
        <dbReference type="EMBL" id="VDM19864.1"/>
    </source>
</evidence>
<dbReference type="Pfam" id="PF00069">
    <property type="entry name" value="Pkinase"/>
    <property type="match status" value="1"/>
</dbReference>
<dbReference type="SMART" id="SM00220">
    <property type="entry name" value="S_TKc"/>
    <property type="match status" value="1"/>
</dbReference>
<evidence type="ECO:0000313" key="4">
    <source>
        <dbReference type="Proteomes" id="UP000093561"/>
    </source>
</evidence>
<reference evidence="4" key="1">
    <citation type="submission" date="2015-03" db="EMBL/GenBank/DDBJ databases">
        <title>Wuchereria bancrofti Genome Sequencing Papua New Guinea Strain.</title>
        <authorList>
            <person name="Small S.T."/>
            <person name="Serre D."/>
            <person name="Zimmerman P.A."/>
        </authorList>
    </citation>
    <scope>NUCLEOTIDE SEQUENCE [LARGE SCALE GENOMIC DNA]</scope>
    <source>
        <strain evidence="4">pt0022</strain>
    </source>
</reference>
<dbReference type="InterPro" id="IPR000719">
    <property type="entry name" value="Prot_kinase_dom"/>
</dbReference>
<dbReference type="Proteomes" id="UP000093561">
    <property type="component" value="Unassembled WGS sequence"/>
</dbReference>
<reference evidence="4" key="2">
    <citation type="journal article" date="2016" name="Mol. Ecol.">
        <title>Population genomics of the filarial nematode parasite Wuchereria bancrofti from mosquitoes.</title>
        <authorList>
            <person name="Small S.T."/>
            <person name="Reimer L.J."/>
            <person name="Tisch D.J."/>
            <person name="King C.L."/>
            <person name="Christensen B.M."/>
            <person name="Siba P.M."/>
            <person name="Kazura J.W."/>
            <person name="Serre D."/>
            <person name="Zimmerman P.A."/>
        </authorList>
    </citation>
    <scope>NUCLEOTIDE SEQUENCE</scope>
    <source>
        <strain evidence="4">pt0022</strain>
    </source>
</reference>
<feature type="binding site" evidence="1">
    <location>
        <position position="55"/>
    </location>
    <ligand>
        <name>ATP</name>
        <dbReference type="ChEBI" id="CHEBI:30616"/>
    </ligand>
</feature>
<dbReference type="SUPFAM" id="SSF56112">
    <property type="entry name" value="Protein kinase-like (PK-like)"/>
    <property type="match status" value="1"/>
</dbReference>
<dbReference type="WBParaSite" id="maker-PairedContig_2152-snap-gene-0.14-mRNA-1">
    <property type="protein sequence ID" value="maker-PairedContig_2152-snap-gene-0.14-mRNA-1"/>
    <property type="gene ID" value="maker-PairedContig_2152-snap-gene-0.14"/>
</dbReference>
<dbReference type="AlphaFoldDB" id="A0A183XE43"/>
<accession>A0A183XE43</accession>
<evidence type="ECO:0000256" key="1">
    <source>
        <dbReference type="PROSITE-ProRule" id="PRU10141"/>
    </source>
</evidence>
<dbReference type="InterPro" id="IPR011009">
    <property type="entry name" value="Kinase-like_dom_sf"/>
</dbReference>
<dbReference type="GO" id="GO:0005524">
    <property type="term" value="F:ATP binding"/>
    <property type="evidence" value="ECO:0007669"/>
    <property type="project" value="UniProtKB-UniRule"/>
</dbReference>
<dbReference type="PANTHER" id="PTHR11909">
    <property type="entry name" value="CASEIN KINASE-RELATED"/>
    <property type="match status" value="1"/>
</dbReference>